<dbReference type="Pfam" id="PF03551">
    <property type="entry name" value="PadR"/>
    <property type="match status" value="1"/>
</dbReference>
<dbReference type="Proteomes" id="UP001224418">
    <property type="component" value="Unassembled WGS sequence"/>
</dbReference>
<dbReference type="RefSeq" id="WP_111942607.1">
    <property type="nucleotide sequence ID" value="NZ_BAAACJ010000014.1"/>
</dbReference>
<keyword evidence="2" id="KW-0238">DNA-binding</keyword>
<comment type="caution">
    <text evidence="2">The sequence shown here is derived from an EMBL/GenBank/DDBJ whole genome shotgun (WGS) entry which is preliminary data.</text>
</comment>
<protein>
    <submittedName>
        <fullName evidence="2">DNA-binding PadR family transcriptional regulator</fullName>
    </submittedName>
</protein>
<evidence type="ECO:0000313" key="2">
    <source>
        <dbReference type="EMBL" id="MDQ0480167.1"/>
    </source>
</evidence>
<evidence type="ECO:0000259" key="1">
    <source>
        <dbReference type="Pfam" id="PF03551"/>
    </source>
</evidence>
<dbReference type="GO" id="GO:0003677">
    <property type="term" value="F:DNA binding"/>
    <property type="evidence" value="ECO:0007669"/>
    <property type="project" value="UniProtKB-KW"/>
</dbReference>
<dbReference type="InterPro" id="IPR005149">
    <property type="entry name" value="Tscrpt_reg_PadR_N"/>
</dbReference>
<dbReference type="InterPro" id="IPR036390">
    <property type="entry name" value="WH_DNA-bd_sf"/>
</dbReference>
<evidence type="ECO:0000313" key="3">
    <source>
        <dbReference type="Proteomes" id="UP001224418"/>
    </source>
</evidence>
<gene>
    <name evidence="2" type="ORF">QOZ93_001915</name>
</gene>
<proteinExistence type="predicted"/>
<reference evidence="2 3" key="1">
    <citation type="submission" date="2023-07" db="EMBL/GenBank/DDBJ databases">
        <title>Genomic Encyclopedia of Type Strains, Phase IV (KMG-IV): sequencing the most valuable type-strain genomes for metagenomic binning, comparative biology and taxonomic classification.</title>
        <authorList>
            <person name="Goeker M."/>
        </authorList>
    </citation>
    <scope>NUCLEOTIDE SEQUENCE [LARGE SCALE GENOMIC DNA]</scope>
    <source>
        <strain evidence="2 3">DSM 1400</strain>
    </source>
</reference>
<keyword evidence="3" id="KW-1185">Reference proteome</keyword>
<feature type="domain" description="Transcription regulator PadR N-terminal" evidence="1">
    <location>
        <begin position="54"/>
        <end position="117"/>
    </location>
</feature>
<name>A0ABU0JSU7_HATLI</name>
<sequence>MAESKLNLIRGYKRKEITIPKEYKNEYKRMFPSKMSSTNFLSMYTLYYIYKAGQPVYGKEILNEIENTFDSNVWKPSHGTLYPLLRKLVKEKLLEVYTETKLKKYYIITELGKETIKNEIPELREIILSSSKFFNKVYKDLK</sequence>
<dbReference type="InterPro" id="IPR036388">
    <property type="entry name" value="WH-like_DNA-bd_sf"/>
</dbReference>
<dbReference type="SUPFAM" id="SSF46785">
    <property type="entry name" value="Winged helix' DNA-binding domain"/>
    <property type="match status" value="1"/>
</dbReference>
<dbReference type="EMBL" id="JAUSWN010000015">
    <property type="protein sequence ID" value="MDQ0480167.1"/>
    <property type="molecule type" value="Genomic_DNA"/>
</dbReference>
<dbReference type="PANTHER" id="PTHR43252:SF2">
    <property type="entry name" value="TRANSCRIPTION REGULATOR, PADR-LIKE FAMILY"/>
    <property type="match status" value="1"/>
</dbReference>
<organism evidence="2 3">
    <name type="scientific">Hathewaya limosa</name>
    <name type="common">Clostridium limosum</name>
    <dbReference type="NCBI Taxonomy" id="1536"/>
    <lineage>
        <taxon>Bacteria</taxon>
        <taxon>Bacillati</taxon>
        <taxon>Bacillota</taxon>
        <taxon>Clostridia</taxon>
        <taxon>Eubacteriales</taxon>
        <taxon>Clostridiaceae</taxon>
        <taxon>Hathewaya</taxon>
    </lineage>
</organism>
<dbReference type="PANTHER" id="PTHR43252">
    <property type="entry name" value="TRANSCRIPTIONAL REGULATOR YQJI"/>
    <property type="match status" value="1"/>
</dbReference>
<dbReference type="Gene3D" id="1.10.10.10">
    <property type="entry name" value="Winged helix-like DNA-binding domain superfamily/Winged helix DNA-binding domain"/>
    <property type="match status" value="1"/>
</dbReference>
<accession>A0ABU0JSU7</accession>